<evidence type="ECO:0000313" key="1">
    <source>
        <dbReference type="EMBL" id="HHI98175.1"/>
    </source>
</evidence>
<dbReference type="AlphaFoldDB" id="A0A7V5U3G2"/>
<name>A0A7V5U3G2_9BACT</name>
<proteinExistence type="predicted"/>
<gene>
    <name evidence="1" type="ORF">ENJ96_10070</name>
</gene>
<comment type="caution">
    <text evidence="1">The sequence shown here is derived from an EMBL/GenBank/DDBJ whole genome shotgun (WGS) entry which is preliminary data.</text>
</comment>
<organism evidence="1">
    <name type="scientific">Thermodesulfatator atlanticus</name>
    <dbReference type="NCBI Taxonomy" id="501497"/>
    <lineage>
        <taxon>Bacteria</taxon>
        <taxon>Pseudomonadati</taxon>
        <taxon>Thermodesulfobacteriota</taxon>
        <taxon>Thermodesulfobacteria</taxon>
        <taxon>Thermodesulfobacteriales</taxon>
        <taxon>Thermodesulfatatoraceae</taxon>
        <taxon>Thermodesulfatator</taxon>
    </lineage>
</organism>
<accession>A0A7V5U3G2</accession>
<reference evidence="1" key="1">
    <citation type="journal article" date="2020" name="mSystems">
        <title>Genome- and Community-Level Interaction Insights into Carbon Utilization and Element Cycling Functions of Hydrothermarchaeota in Hydrothermal Sediment.</title>
        <authorList>
            <person name="Zhou Z."/>
            <person name="Liu Y."/>
            <person name="Xu W."/>
            <person name="Pan J."/>
            <person name="Luo Z.H."/>
            <person name="Li M."/>
        </authorList>
    </citation>
    <scope>NUCLEOTIDE SEQUENCE [LARGE SCALE GENOMIC DNA]</scope>
    <source>
        <strain evidence="1">HyVt-533</strain>
    </source>
</reference>
<dbReference type="EMBL" id="DROK01000297">
    <property type="protein sequence ID" value="HHI98175.1"/>
    <property type="molecule type" value="Genomic_DNA"/>
</dbReference>
<dbReference type="Proteomes" id="UP000886101">
    <property type="component" value="Unassembled WGS sequence"/>
</dbReference>
<protein>
    <submittedName>
        <fullName evidence="1">Uncharacterized protein</fullName>
    </submittedName>
</protein>
<sequence>MSDQILDELLSWWREKKEVKAAYLLPTSTTEKKDILLLITTSSLSYFDRLDLYYPPAKRSDNIRVYPITCEELNNWPKQVQEQVKKTLNRAKVLFSQNGHVC</sequence>